<accession>A0A368GDI7</accession>
<evidence type="ECO:0000256" key="4">
    <source>
        <dbReference type="ARBA" id="ARBA00023136"/>
    </source>
</evidence>
<keyword evidence="7" id="KW-1185">Reference proteome</keyword>
<dbReference type="SUPFAM" id="SSF103473">
    <property type="entry name" value="MFS general substrate transporter"/>
    <property type="match status" value="1"/>
</dbReference>
<evidence type="ECO:0000313" key="6">
    <source>
        <dbReference type="EMBL" id="RCN42422.1"/>
    </source>
</evidence>
<evidence type="ECO:0000256" key="1">
    <source>
        <dbReference type="ARBA" id="ARBA00004141"/>
    </source>
</evidence>
<comment type="subcellular location">
    <subcellularLocation>
        <location evidence="1">Membrane</location>
        <topology evidence="1">Multi-pass membrane protein</topology>
    </subcellularLocation>
</comment>
<gene>
    <name evidence="6" type="ORF">ANCCAN_11625</name>
</gene>
<dbReference type="PANTHER" id="PTHR23510">
    <property type="entry name" value="INNER MEMBRANE TRANSPORT PROTEIN YAJR"/>
    <property type="match status" value="1"/>
</dbReference>
<dbReference type="PANTHER" id="PTHR23510:SF25">
    <property type="entry name" value="MFS DOMAIN-CONTAINING PROTEIN"/>
    <property type="match status" value="1"/>
</dbReference>
<dbReference type="InterPro" id="IPR036259">
    <property type="entry name" value="MFS_trans_sf"/>
</dbReference>
<reference evidence="6 7" key="1">
    <citation type="submission" date="2014-10" db="EMBL/GenBank/DDBJ databases">
        <title>Draft genome of the hookworm Ancylostoma caninum.</title>
        <authorList>
            <person name="Mitreva M."/>
        </authorList>
    </citation>
    <scope>NUCLEOTIDE SEQUENCE [LARGE SCALE GENOMIC DNA]</scope>
    <source>
        <strain evidence="6 7">Baltimore</strain>
    </source>
</reference>
<evidence type="ECO:0000313" key="7">
    <source>
        <dbReference type="Proteomes" id="UP000252519"/>
    </source>
</evidence>
<keyword evidence="4 5" id="KW-0472">Membrane</keyword>
<feature type="transmembrane region" description="Helical" evidence="5">
    <location>
        <begin position="6"/>
        <end position="23"/>
    </location>
</feature>
<dbReference type="OrthoDB" id="370281at2759"/>
<evidence type="ECO:0000256" key="3">
    <source>
        <dbReference type="ARBA" id="ARBA00022989"/>
    </source>
</evidence>
<feature type="transmembrane region" description="Helical" evidence="5">
    <location>
        <begin position="30"/>
        <end position="52"/>
    </location>
</feature>
<dbReference type="EMBL" id="JOJR01000195">
    <property type="protein sequence ID" value="RCN42422.1"/>
    <property type="molecule type" value="Genomic_DNA"/>
</dbReference>
<protein>
    <recommendedName>
        <fullName evidence="8">Major facilitator superfamily (MFS) profile domain-containing protein</fullName>
    </recommendedName>
</protein>
<name>A0A368GDI7_ANCCA</name>
<organism evidence="6 7">
    <name type="scientific">Ancylostoma caninum</name>
    <name type="common">Dog hookworm</name>
    <dbReference type="NCBI Taxonomy" id="29170"/>
    <lineage>
        <taxon>Eukaryota</taxon>
        <taxon>Metazoa</taxon>
        <taxon>Ecdysozoa</taxon>
        <taxon>Nematoda</taxon>
        <taxon>Chromadorea</taxon>
        <taxon>Rhabditida</taxon>
        <taxon>Rhabditina</taxon>
        <taxon>Rhabditomorpha</taxon>
        <taxon>Strongyloidea</taxon>
        <taxon>Ancylostomatidae</taxon>
        <taxon>Ancylostomatinae</taxon>
        <taxon>Ancylostoma</taxon>
    </lineage>
</organism>
<dbReference type="AlphaFoldDB" id="A0A368GDI7"/>
<comment type="caution">
    <text evidence="6">The sequence shown here is derived from an EMBL/GenBank/DDBJ whole genome shotgun (WGS) entry which is preliminary data.</text>
</comment>
<sequence length="83" mass="9086">MPLIVGRIIAFVSCCIYLCVELLPEGRRYLMLFCYFLFGIASSSSTILRGYIAAVSTTEDRARAYSAIVVANMLSVVVGPGER</sequence>
<evidence type="ECO:0000256" key="5">
    <source>
        <dbReference type="SAM" id="Phobius"/>
    </source>
</evidence>
<feature type="transmembrane region" description="Helical" evidence="5">
    <location>
        <begin position="64"/>
        <end position="81"/>
    </location>
</feature>
<proteinExistence type="predicted"/>
<dbReference type="Proteomes" id="UP000252519">
    <property type="component" value="Unassembled WGS sequence"/>
</dbReference>
<keyword evidence="2 5" id="KW-0812">Transmembrane</keyword>
<dbReference type="GO" id="GO:0005765">
    <property type="term" value="C:lysosomal membrane"/>
    <property type="evidence" value="ECO:0007669"/>
    <property type="project" value="TreeGrafter"/>
</dbReference>
<evidence type="ECO:0008006" key="8">
    <source>
        <dbReference type="Google" id="ProtNLM"/>
    </source>
</evidence>
<dbReference type="Gene3D" id="1.20.1250.20">
    <property type="entry name" value="MFS general substrate transporter like domains"/>
    <property type="match status" value="1"/>
</dbReference>
<dbReference type="InterPro" id="IPR051068">
    <property type="entry name" value="MFS_Domain-Containing_Protein"/>
</dbReference>
<keyword evidence="3 5" id="KW-1133">Transmembrane helix</keyword>
<evidence type="ECO:0000256" key="2">
    <source>
        <dbReference type="ARBA" id="ARBA00022692"/>
    </source>
</evidence>